<evidence type="ECO:0000256" key="8">
    <source>
        <dbReference type="ARBA" id="ARBA00044926"/>
    </source>
</evidence>
<comment type="caution">
    <text evidence="11">The sequence shown here is derived from an EMBL/GenBank/DDBJ whole genome shotgun (WGS) entry which is preliminary data.</text>
</comment>
<sequence length="251" mass="26408">MLGMPDGIRGCLFDMDGVLTRTATVHAAAWKTMFDEFLRERDGAAFVPFDAKADYDRYVDGKKRVDGARSFLRARGISLPEGTPDDPPGAMTVNGLSNRKNQLVQAIIDRDGVEVFPGSVRFLDAVQEAGLRTAVVSSSANTVHVLTAAGLASRFGARIDGVVARERRLAGKPAPDMYLAAAEALALKPAEAAVFEDALAGVAAGRAGGFGFVVGVDRAGQAEALRQHGADVVVTDLAELLEQGARPRDAG</sequence>
<dbReference type="InterPro" id="IPR010976">
    <property type="entry name" value="B-phosphoglucomutase_hydrolase"/>
</dbReference>
<keyword evidence="4" id="KW-0479">Metal-binding</keyword>
<comment type="catalytic activity">
    <reaction evidence="8">
        <text>beta-D-glucose 1-phosphate = beta-D-glucose 6-phosphate</text>
        <dbReference type="Rhea" id="RHEA:20113"/>
        <dbReference type="ChEBI" id="CHEBI:57684"/>
        <dbReference type="ChEBI" id="CHEBI:58247"/>
        <dbReference type="EC" id="5.4.2.6"/>
    </reaction>
</comment>
<comment type="cofactor">
    <cofactor evidence="1">
        <name>Mg(2+)</name>
        <dbReference type="ChEBI" id="CHEBI:18420"/>
    </cofactor>
</comment>
<dbReference type="PRINTS" id="PR00413">
    <property type="entry name" value="HADHALOGNASE"/>
</dbReference>
<gene>
    <name evidence="11" type="ORF">AB0K40_05280</name>
</gene>
<name>A0ABV3GX83_9ACTN</name>
<proteinExistence type="inferred from homology"/>
<dbReference type="SUPFAM" id="SSF56784">
    <property type="entry name" value="HAD-like"/>
    <property type="match status" value="1"/>
</dbReference>
<accession>A0ABV3GX83</accession>
<organism evidence="11 12">
    <name type="scientific">Nonomuraea bangladeshensis</name>
    <dbReference type="NCBI Taxonomy" id="404385"/>
    <lineage>
        <taxon>Bacteria</taxon>
        <taxon>Bacillati</taxon>
        <taxon>Actinomycetota</taxon>
        <taxon>Actinomycetes</taxon>
        <taxon>Streptosporangiales</taxon>
        <taxon>Streptosporangiaceae</taxon>
        <taxon>Nonomuraea</taxon>
    </lineage>
</organism>
<evidence type="ECO:0000313" key="11">
    <source>
        <dbReference type="EMBL" id="MEV4284896.1"/>
    </source>
</evidence>
<dbReference type="NCBIfam" id="TIGR01509">
    <property type="entry name" value="HAD-SF-IA-v3"/>
    <property type="match status" value="1"/>
</dbReference>
<evidence type="ECO:0000256" key="10">
    <source>
        <dbReference type="ARBA" id="ARBA00044991"/>
    </source>
</evidence>
<evidence type="ECO:0000256" key="5">
    <source>
        <dbReference type="ARBA" id="ARBA00022842"/>
    </source>
</evidence>
<keyword evidence="11" id="KW-0378">Hydrolase</keyword>
<protein>
    <recommendedName>
        <fullName evidence="10">Beta-phosphoglucomutase</fullName>
        <ecNumber evidence="9">5.4.2.6</ecNumber>
    </recommendedName>
</protein>
<evidence type="ECO:0000256" key="6">
    <source>
        <dbReference type="ARBA" id="ARBA00023235"/>
    </source>
</evidence>
<dbReference type="Proteomes" id="UP001552427">
    <property type="component" value="Unassembled WGS sequence"/>
</dbReference>
<keyword evidence="5" id="KW-0460">Magnesium</keyword>
<dbReference type="InterPro" id="IPR023214">
    <property type="entry name" value="HAD_sf"/>
</dbReference>
<comment type="similarity">
    <text evidence="2">Belongs to the HAD-like hydrolase superfamily. CbbY/CbbZ/Gph/YieH family.</text>
</comment>
<evidence type="ECO:0000256" key="1">
    <source>
        <dbReference type="ARBA" id="ARBA00001946"/>
    </source>
</evidence>
<dbReference type="PANTHER" id="PTHR46193:SF18">
    <property type="entry name" value="HEXITOL PHOSPHATASE B"/>
    <property type="match status" value="1"/>
</dbReference>
<dbReference type="InterPro" id="IPR051600">
    <property type="entry name" value="Beta-PGM-like"/>
</dbReference>
<dbReference type="Pfam" id="PF00702">
    <property type="entry name" value="Hydrolase"/>
    <property type="match status" value="1"/>
</dbReference>
<reference evidence="11 12" key="1">
    <citation type="submission" date="2024-06" db="EMBL/GenBank/DDBJ databases">
        <title>The Natural Products Discovery Center: Release of the First 8490 Sequenced Strains for Exploring Actinobacteria Biosynthetic Diversity.</title>
        <authorList>
            <person name="Kalkreuter E."/>
            <person name="Kautsar S.A."/>
            <person name="Yang D."/>
            <person name="Bader C.D."/>
            <person name="Teijaro C.N."/>
            <person name="Fluegel L."/>
            <person name="Davis C.M."/>
            <person name="Simpson J.R."/>
            <person name="Lauterbach L."/>
            <person name="Steele A.D."/>
            <person name="Gui C."/>
            <person name="Meng S."/>
            <person name="Li G."/>
            <person name="Viehrig K."/>
            <person name="Ye F."/>
            <person name="Su P."/>
            <person name="Kiefer A.F."/>
            <person name="Nichols A."/>
            <person name="Cepeda A.J."/>
            <person name="Yan W."/>
            <person name="Fan B."/>
            <person name="Jiang Y."/>
            <person name="Adhikari A."/>
            <person name="Zheng C.-J."/>
            <person name="Schuster L."/>
            <person name="Cowan T.M."/>
            <person name="Smanski M.J."/>
            <person name="Chevrette M.G."/>
            <person name="De Carvalho L.P.S."/>
            <person name="Shen B."/>
        </authorList>
    </citation>
    <scope>NUCLEOTIDE SEQUENCE [LARGE SCALE GENOMIC DNA]</scope>
    <source>
        <strain evidence="11 12">NPDC049574</strain>
    </source>
</reference>
<dbReference type="GO" id="GO:0016787">
    <property type="term" value="F:hydrolase activity"/>
    <property type="evidence" value="ECO:0007669"/>
    <property type="project" value="UniProtKB-KW"/>
</dbReference>
<keyword evidence="12" id="KW-1185">Reference proteome</keyword>
<evidence type="ECO:0000256" key="9">
    <source>
        <dbReference type="ARBA" id="ARBA00044968"/>
    </source>
</evidence>
<dbReference type="SFLD" id="SFLDG01129">
    <property type="entry name" value="C1.5:_HAD__Beta-PGM__Phosphata"/>
    <property type="match status" value="1"/>
</dbReference>
<dbReference type="PANTHER" id="PTHR46193">
    <property type="entry name" value="6-PHOSPHOGLUCONATE PHOSPHATASE"/>
    <property type="match status" value="1"/>
</dbReference>
<keyword evidence="7" id="KW-0119">Carbohydrate metabolism</keyword>
<dbReference type="InterPro" id="IPR023198">
    <property type="entry name" value="PGP-like_dom2"/>
</dbReference>
<dbReference type="NCBIfam" id="TIGR02009">
    <property type="entry name" value="PGMB-YQAB-SF"/>
    <property type="match status" value="1"/>
</dbReference>
<dbReference type="EMBL" id="JBFARM010000002">
    <property type="protein sequence ID" value="MEV4284896.1"/>
    <property type="molecule type" value="Genomic_DNA"/>
</dbReference>
<evidence type="ECO:0000313" key="12">
    <source>
        <dbReference type="Proteomes" id="UP001552427"/>
    </source>
</evidence>
<evidence type="ECO:0000256" key="7">
    <source>
        <dbReference type="ARBA" id="ARBA00023277"/>
    </source>
</evidence>
<evidence type="ECO:0000256" key="3">
    <source>
        <dbReference type="ARBA" id="ARBA00022553"/>
    </source>
</evidence>
<dbReference type="Gene3D" id="3.40.50.1000">
    <property type="entry name" value="HAD superfamily/HAD-like"/>
    <property type="match status" value="1"/>
</dbReference>
<keyword evidence="6" id="KW-0413">Isomerase</keyword>
<evidence type="ECO:0000256" key="2">
    <source>
        <dbReference type="ARBA" id="ARBA00006171"/>
    </source>
</evidence>
<dbReference type="Gene3D" id="1.10.150.240">
    <property type="entry name" value="Putative phosphatase, domain 2"/>
    <property type="match status" value="1"/>
</dbReference>
<dbReference type="EC" id="5.4.2.6" evidence="9"/>
<evidence type="ECO:0000256" key="4">
    <source>
        <dbReference type="ARBA" id="ARBA00022723"/>
    </source>
</evidence>
<dbReference type="InterPro" id="IPR006439">
    <property type="entry name" value="HAD-SF_hydro_IA"/>
</dbReference>
<dbReference type="SFLD" id="SFLDS00003">
    <property type="entry name" value="Haloacid_Dehalogenase"/>
    <property type="match status" value="1"/>
</dbReference>
<dbReference type="InterPro" id="IPR036412">
    <property type="entry name" value="HAD-like_sf"/>
</dbReference>
<keyword evidence="3" id="KW-0597">Phosphoprotein</keyword>